<keyword evidence="1" id="KW-0472">Membrane</keyword>
<reference evidence="3" key="1">
    <citation type="submission" date="2020-10" db="EMBL/GenBank/DDBJ databases">
        <authorList>
            <person name="Gilroy R."/>
        </authorList>
    </citation>
    <scope>NUCLEOTIDE SEQUENCE</scope>
    <source>
        <strain evidence="3">CHK195-12923</strain>
    </source>
</reference>
<organism evidence="3 4">
    <name type="scientific">Candidatus Coproplasma excrementigallinarum</name>
    <dbReference type="NCBI Taxonomy" id="2840747"/>
    <lineage>
        <taxon>Bacteria</taxon>
        <taxon>Bacillati</taxon>
        <taxon>Bacillota</taxon>
        <taxon>Clostridia</taxon>
        <taxon>Eubacteriales</taxon>
        <taxon>Candidatus Coproplasma</taxon>
    </lineage>
</organism>
<dbReference type="Pfam" id="PF13240">
    <property type="entry name" value="Zn_Ribbon_1"/>
    <property type="match status" value="1"/>
</dbReference>
<evidence type="ECO:0000313" key="4">
    <source>
        <dbReference type="Proteomes" id="UP000824110"/>
    </source>
</evidence>
<feature type="transmembrane region" description="Helical" evidence="1">
    <location>
        <begin position="61"/>
        <end position="81"/>
    </location>
</feature>
<feature type="domain" description="Zinc-ribbon" evidence="2">
    <location>
        <begin position="2"/>
        <end position="21"/>
    </location>
</feature>
<dbReference type="AlphaFoldDB" id="A0A9D1MJ73"/>
<feature type="transmembrane region" description="Helical" evidence="1">
    <location>
        <begin position="93"/>
        <end position="121"/>
    </location>
</feature>
<protein>
    <submittedName>
        <fullName evidence="3">Zinc ribbon domain-containing protein</fullName>
    </submittedName>
</protein>
<name>A0A9D1MJ73_9FIRM</name>
<keyword evidence="1" id="KW-1133">Transmembrane helix</keyword>
<evidence type="ECO:0000259" key="2">
    <source>
        <dbReference type="Pfam" id="PF13240"/>
    </source>
</evidence>
<gene>
    <name evidence="3" type="ORF">IAB69_02645</name>
</gene>
<proteinExistence type="predicted"/>
<accession>A0A9D1MJ73</accession>
<comment type="caution">
    <text evidence="3">The sequence shown here is derived from an EMBL/GenBank/DDBJ whole genome shotgun (WGS) entry which is preliminary data.</text>
</comment>
<evidence type="ECO:0000313" key="3">
    <source>
        <dbReference type="EMBL" id="HIU61528.1"/>
    </source>
</evidence>
<reference evidence="3" key="2">
    <citation type="journal article" date="2021" name="PeerJ">
        <title>Extensive microbial diversity within the chicken gut microbiome revealed by metagenomics and culture.</title>
        <authorList>
            <person name="Gilroy R."/>
            <person name="Ravi A."/>
            <person name="Getino M."/>
            <person name="Pursley I."/>
            <person name="Horton D.L."/>
            <person name="Alikhan N.F."/>
            <person name="Baker D."/>
            <person name="Gharbi K."/>
            <person name="Hall N."/>
            <person name="Watson M."/>
            <person name="Adriaenssens E.M."/>
            <person name="Foster-Nyarko E."/>
            <person name="Jarju S."/>
            <person name="Secka A."/>
            <person name="Antonio M."/>
            <person name="Oren A."/>
            <person name="Chaudhuri R.R."/>
            <person name="La Ragione R."/>
            <person name="Hildebrand F."/>
            <person name="Pallen M.J."/>
        </authorList>
    </citation>
    <scope>NUCLEOTIDE SEQUENCE</scope>
    <source>
        <strain evidence="3">CHK195-12923</strain>
    </source>
</reference>
<evidence type="ECO:0000256" key="1">
    <source>
        <dbReference type="SAM" id="Phobius"/>
    </source>
</evidence>
<keyword evidence="1" id="KW-0812">Transmembrane</keyword>
<dbReference type="Proteomes" id="UP000824110">
    <property type="component" value="Unassembled WGS sequence"/>
</dbReference>
<dbReference type="EMBL" id="DVNE01000024">
    <property type="protein sequence ID" value="HIU61528.1"/>
    <property type="molecule type" value="Genomic_DNA"/>
</dbReference>
<sequence length="126" mass="13359">MYCKNCGHQLDDNAIYCPACGVATDNFYKNRPNGNTAGPNYGANGGYAPPPPVNPADTAGIGWSVLCFFFPVVGLILFLVWQDTLPLRARACGKGALIGVIVEVAFGLLTTIIFLVIFFSVGVSLV</sequence>
<dbReference type="InterPro" id="IPR026870">
    <property type="entry name" value="Zinc_ribbon_dom"/>
</dbReference>